<dbReference type="Proteomes" id="UP000499080">
    <property type="component" value="Unassembled WGS sequence"/>
</dbReference>
<comment type="caution">
    <text evidence="1">The sequence shown here is derived from an EMBL/GenBank/DDBJ whole genome shotgun (WGS) entry which is preliminary data.</text>
</comment>
<accession>A0A4Y2I5H9</accession>
<dbReference type="EMBL" id="BGPR01261499">
    <property type="protein sequence ID" value="GBM72834.1"/>
    <property type="molecule type" value="Genomic_DNA"/>
</dbReference>
<feature type="non-terminal residue" evidence="1">
    <location>
        <position position="83"/>
    </location>
</feature>
<proteinExistence type="predicted"/>
<protein>
    <submittedName>
        <fullName evidence="1">Uncharacterized protein</fullName>
    </submittedName>
</protein>
<dbReference type="AlphaFoldDB" id="A0A4Y2I5H9"/>
<dbReference type="Gene3D" id="3.40.50.720">
    <property type="entry name" value="NAD(P)-binding Rossmann-like Domain"/>
    <property type="match status" value="1"/>
</dbReference>
<organism evidence="1 2">
    <name type="scientific">Araneus ventricosus</name>
    <name type="common">Orbweaver spider</name>
    <name type="synonym">Epeira ventricosa</name>
    <dbReference type="NCBI Taxonomy" id="182803"/>
    <lineage>
        <taxon>Eukaryota</taxon>
        <taxon>Metazoa</taxon>
        <taxon>Ecdysozoa</taxon>
        <taxon>Arthropoda</taxon>
        <taxon>Chelicerata</taxon>
        <taxon>Arachnida</taxon>
        <taxon>Araneae</taxon>
        <taxon>Araneomorphae</taxon>
        <taxon>Entelegynae</taxon>
        <taxon>Araneoidea</taxon>
        <taxon>Araneidae</taxon>
        <taxon>Araneus</taxon>
    </lineage>
</organism>
<dbReference type="OrthoDB" id="64915at2759"/>
<keyword evidence="2" id="KW-1185">Reference proteome</keyword>
<name>A0A4Y2I5H9_ARAVE</name>
<gene>
    <name evidence="1" type="ORF">AVEN_228768_1</name>
</gene>
<evidence type="ECO:0000313" key="1">
    <source>
        <dbReference type="EMBL" id="GBM72834.1"/>
    </source>
</evidence>
<reference evidence="1 2" key="1">
    <citation type="journal article" date="2019" name="Sci. Rep.">
        <title>Orb-weaving spider Araneus ventricosus genome elucidates the spidroin gene catalogue.</title>
        <authorList>
            <person name="Kono N."/>
            <person name="Nakamura H."/>
            <person name="Ohtoshi R."/>
            <person name="Moran D.A.P."/>
            <person name="Shinohara A."/>
            <person name="Yoshida Y."/>
            <person name="Fujiwara M."/>
            <person name="Mori M."/>
            <person name="Tomita M."/>
            <person name="Arakawa K."/>
        </authorList>
    </citation>
    <scope>NUCLEOTIDE SEQUENCE [LARGE SCALE GENOMIC DNA]</scope>
</reference>
<sequence length="83" mass="9598">MEGMQTKGHVGDNLPAVTFAIFGLGRIGTIHLDNLCRNPRARIIFCVEESDERINYVRTKWKLMEPETTFLKPSEQEKIFDDE</sequence>
<evidence type="ECO:0000313" key="2">
    <source>
        <dbReference type="Proteomes" id="UP000499080"/>
    </source>
</evidence>